<dbReference type="PANTHER" id="PTHR34118">
    <property type="entry name" value="NF-KAPPA-B INHIBITOR-LIKE PROTEIN-RELATED"/>
    <property type="match status" value="1"/>
</dbReference>
<dbReference type="InterPro" id="IPR056309">
    <property type="entry name" value="CGL160/ATPI_dom"/>
</dbReference>
<evidence type="ECO:0000256" key="2">
    <source>
        <dbReference type="ARBA" id="ARBA00022692"/>
    </source>
</evidence>
<evidence type="ECO:0000313" key="6">
    <source>
        <dbReference type="EMBL" id="KAL3850278.1"/>
    </source>
</evidence>
<organism evidence="6 7">
    <name type="scientific">Penstemon smallii</name>
    <dbReference type="NCBI Taxonomy" id="265156"/>
    <lineage>
        <taxon>Eukaryota</taxon>
        <taxon>Viridiplantae</taxon>
        <taxon>Streptophyta</taxon>
        <taxon>Embryophyta</taxon>
        <taxon>Tracheophyta</taxon>
        <taxon>Spermatophyta</taxon>
        <taxon>Magnoliopsida</taxon>
        <taxon>eudicotyledons</taxon>
        <taxon>Gunneridae</taxon>
        <taxon>Pentapetalae</taxon>
        <taxon>asterids</taxon>
        <taxon>lamiids</taxon>
        <taxon>Lamiales</taxon>
        <taxon>Plantaginaceae</taxon>
        <taxon>Cheloneae</taxon>
        <taxon>Penstemon</taxon>
    </lineage>
</organism>
<keyword evidence="3" id="KW-1133">Transmembrane helix</keyword>
<dbReference type="Pfam" id="PF24763">
    <property type="entry name" value="CGL160_C"/>
    <property type="match status" value="1"/>
</dbReference>
<dbReference type="GO" id="GO:0016020">
    <property type="term" value="C:membrane"/>
    <property type="evidence" value="ECO:0007669"/>
    <property type="project" value="UniProtKB-SubCell"/>
</dbReference>
<accession>A0ABD3UQI9</accession>
<reference evidence="6 7" key="1">
    <citation type="submission" date="2024-12" db="EMBL/GenBank/DDBJ databases">
        <title>The unique morphological basis and parallel evolutionary history of personate flowers in Penstemon.</title>
        <authorList>
            <person name="Depatie T.H."/>
            <person name="Wessinger C.A."/>
        </authorList>
    </citation>
    <scope>NUCLEOTIDE SEQUENCE [LARGE SCALE GENOMIC DNA]</scope>
    <source>
        <strain evidence="6">WTNN_2</strain>
        <tissue evidence="6">Leaf</tissue>
    </source>
</reference>
<protein>
    <recommendedName>
        <fullName evidence="5">CGL160/ATPI domain-containing protein</fullName>
    </recommendedName>
</protein>
<dbReference type="Proteomes" id="UP001634393">
    <property type="component" value="Unassembled WGS sequence"/>
</dbReference>
<feature type="domain" description="CGL160/ATPI" evidence="5">
    <location>
        <begin position="145"/>
        <end position="204"/>
    </location>
</feature>
<gene>
    <name evidence="6" type="ORF">ACJIZ3_012160</name>
</gene>
<evidence type="ECO:0000256" key="1">
    <source>
        <dbReference type="ARBA" id="ARBA00004141"/>
    </source>
</evidence>
<keyword evidence="4" id="KW-0472">Membrane</keyword>
<dbReference type="PANTHER" id="PTHR34118:SF1">
    <property type="entry name" value="NF-KAPPA-B INHIBITOR-LIKE PROTEIN"/>
    <property type="match status" value="1"/>
</dbReference>
<sequence length="308" mass="34849">MNSLSATGFLPKYPFLQSPKRRRILFSTLKTSPPPLKEFTGDDVMQDFLKERELSGDFVAKITDQLWFRGVTTKAKEISNDKNNFDASQLMDEHNADGSEGGFLKLKRTTEWLMGENNSAPMNKKMVSKEVRNDGERRKRLNFLRYEALKRELLFLTVSIGTACTGYCLVAFSFQAAVSYAVGVIFSCMYFQLLCKQADNLSREMVPQIFTKRKTKKIGIRSEDLQDLVEKIVKGSSVALSSPRLIFPAAIYGLWELSQQFGHGVFDFQLTPAMIGLFAYKAAALVQVYRDNEDLQFIFPDKEDGSSG</sequence>
<name>A0ABD3UQI9_9LAMI</name>
<proteinExistence type="predicted"/>
<comment type="caution">
    <text evidence="6">The sequence shown here is derived from an EMBL/GenBank/DDBJ whole genome shotgun (WGS) entry which is preliminary data.</text>
</comment>
<dbReference type="EMBL" id="JBJXBP010000001">
    <property type="protein sequence ID" value="KAL3850278.1"/>
    <property type="molecule type" value="Genomic_DNA"/>
</dbReference>
<evidence type="ECO:0000313" key="7">
    <source>
        <dbReference type="Proteomes" id="UP001634393"/>
    </source>
</evidence>
<keyword evidence="2" id="KW-0812">Transmembrane</keyword>
<dbReference type="AlphaFoldDB" id="A0ABD3UQI9"/>
<evidence type="ECO:0000259" key="5">
    <source>
        <dbReference type="Pfam" id="PF24763"/>
    </source>
</evidence>
<evidence type="ECO:0000256" key="4">
    <source>
        <dbReference type="ARBA" id="ARBA00023136"/>
    </source>
</evidence>
<evidence type="ECO:0000256" key="3">
    <source>
        <dbReference type="ARBA" id="ARBA00022989"/>
    </source>
</evidence>
<comment type="subcellular location">
    <subcellularLocation>
        <location evidence="1">Membrane</location>
        <topology evidence="1">Multi-pass membrane protein</topology>
    </subcellularLocation>
</comment>
<keyword evidence="7" id="KW-1185">Reference proteome</keyword>